<accession>A0AAF0IMM3</accession>
<organism evidence="2 3">
    <name type="scientific">Emydomyces testavorans</name>
    <dbReference type="NCBI Taxonomy" id="2070801"/>
    <lineage>
        <taxon>Eukaryota</taxon>
        <taxon>Fungi</taxon>
        <taxon>Dikarya</taxon>
        <taxon>Ascomycota</taxon>
        <taxon>Pezizomycotina</taxon>
        <taxon>Eurotiomycetes</taxon>
        <taxon>Eurotiomycetidae</taxon>
        <taxon>Onygenales</taxon>
        <taxon>Nannizziopsiaceae</taxon>
        <taxon>Emydomyces</taxon>
    </lineage>
</organism>
<dbReference type="Proteomes" id="UP001219355">
    <property type="component" value="Chromosome 3"/>
</dbReference>
<evidence type="ECO:0000313" key="2">
    <source>
        <dbReference type="EMBL" id="WEW59984.1"/>
    </source>
</evidence>
<evidence type="ECO:0000313" key="3">
    <source>
        <dbReference type="Proteomes" id="UP001219355"/>
    </source>
</evidence>
<dbReference type="EMBL" id="CP120629">
    <property type="protein sequence ID" value="WEW59984.1"/>
    <property type="molecule type" value="Genomic_DNA"/>
</dbReference>
<keyword evidence="3" id="KW-1185">Reference proteome</keyword>
<reference evidence="2" key="1">
    <citation type="submission" date="2023-03" db="EMBL/GenBank/DDBJ databases">
        <title>Emydomyces testavorans Genome Sequence.</title>
        <authorList>
            <person name="Hoyer L."/>
        </authorList>
    </citation>
    <scope>NUCLEOTIDE SEQUENCE</scope>
    <source>
        <strain evidence="2">16-2883</strain>
    </source>
</reference>
<protein>
    <submittedName>
        <fullName evidence="2">Uncharacterized protein</fullName>
    </submittedName>
</protein>
<proteinExistence type="predicted"/>
<gene>
    <name evidence="2" type="ORF">PRK78_005466</name>
</gene>
<feature type="region of interest" description="Disordered" evidence="1">
    <location>
        <begin position="1"/>
        <end position="26"/>
    </location>
</feature>
<evidence type="ECO:0000256" key="1">
    <source>
        <dbReference type="SAM" id="MobiDB-lite"/>
    </source>
</evidence>
<sequence length="119" mass="13212">MNEDADSQHLQAFASHNDPPGADGELARYERSKRLCHSLRLNDAELVEALRKMWDDPDPNGRLSNHPEFVRRFVPSTFEGTLVPAKNAAVVLHRCVIKLITGGKVTIIPNNAKITMIVG</sequence>
<dbReference type="AlphaFoldDB" id="A0AAF0IMM3"/>
<name>A0AAF0IMM3_9EURO</name>